<dbReference type="InterPro" id="IPR005888">
    <property type="entry name" value="dTDP_Gluc_deHydtase"/>
</dbReference>
<comment type="cofactor">
    <cofactor evidence="2 8">
        <name>NAD(+)</name>
        <dbReference type="ChEBI" id="CHEBI:57540"/>
    </cofactor>
</comment>
<evidence type="ECO:0000259" key="9">
    <source>
        <dbReference type="Pfam" id="PF16363"/>
    </source>
</evidence>
<evidence type="ECO:0000256" key="5">
    <source>
        <dbReference type="ARBA" id="ARBA00016977"/>
    </source>
</evidence>
<dbReference type="STRING" id="446471.Xcel_2563"/>
<dbReference type="GO" id="GO:0009225">
    <property type="term" value="P:nucleotide-sugar metabolic process"/>
    <property type="evidence" value="ECO:0007669"/>
    <property type="project" value="InterPro"/>
</dbReference>
<keyword evidence="7 8" id="KW-0456">Lyase</keyword>
<name>D1BX10_XYLCX</name>
<dbReference type="Pfam" id="PF16363">
    <property type="entry name" value="GDP_Man_Dehyd"/>
    <property type="match status" value="1"/>
</dbReference>
<dbReference type="EC" id="4.2.1.46" evidence="4 8"/>
<organism evidence="10 11">
    <name type="scientific">Xylanimonas cellulosilytica (strain DSM 15894 / JCM 12276 / CECT 5975 / KCTC 9989 / LMG 20990 / NBRC 107835 / XIL07)</name>
    <dbReference type="NCBI Taxonomy" id="446471"/>
    <lineage>
        <taxon>Bacteria</taxon>
        <taxon>Bacillati</taxon>
        <taxon>Actinomycetota</taxon>
        <taxon>Actinomycetes</taxon>
        <taxon>Micrococcales</taxon>
        <taxon>Promicromonosporaceae</taxon>
        <taxon>Xylanimonas</taxon>
    </lineage>
</organism>
<dbReference type="HOGENOM" id="CLU_007383_1_14_11"/>
<dbReference type="KEGG" id="xce:Xcel_2563"/>
<keyword evidence="11" id="KW-1185">Reference proteome</keyword>
<evidence type="ECO:0000256" key="1">
    <source>
        <dbReference type="ARBA" id="ARBA00001539"/>
    </source>
</evidence>
<dbReference type="GO" id="GO:0008460">
    <property type="term" value="F:dTDP-glucose 4,6-dehydratase activity"/>
    <property type="evidence" value="ECO:0007669"/>
    <property type="project" value="UniProtKB-EC"/>
</dbReference>
<evidence type="ECO:0000256" key="3">
    <source>
        <dbReference type="ARBA" id="ARBA00008178"/>
    </source>
</evidence>
<dbReference type="CDD" id="cd05246">
    <property type="entry name" value="dTDP_GD_SDR_e"/>
    <property type="match status" value="1"/>
</dbReference>
<dbReference type="RefSeq" id="WP_012879320.1">
    <property type="nucleotide sequence ID" value="NC_013530.1"/>
</dbReference>
<comment type="similarity">
    <text evidence="3 8">Belongs to the NAD(P)-dependent epimerase/dehydratase family. dTDP-glucose dehydratase subfamily.</text>
</comment>
<dbReference type="Proteomes" id="UP000002255">
    <property type="component" value="Chromosome"/>
</dbReference>
<evidence type="ECO:0000313" key="11">
    <source>
        <dbReference type="Proteomes" id="UP000002255"/>
    </source>
</evidence>
<dbReference type="AlphaFoldDB" id="D1BX10"/>
<dbReference type="InterPro" id="IPR036291">
    <property type="entry name" value="NAD(P)-bd_dom_sf"/>
</dbReference>
<feature type="domain" description="NAD(P)-binding" evidence="9">
    <location>
        <begin position="4"/>
        <end position="301"/>
    </location>
</feature>
<dbReference type="Gene3D" id="3.40.50.720">
    <property type="entry name" value="NAD(P)-binding Rossmann-like Domain"/>
    <property type="match status" value="1"/>
</dbReference>
<accession>D1BX10</accession>
<sequence length="331" mass="36645">MQVLVTGGAGFIGANFVHQTVRERPDVQVTVLDALTYAGDRASLAPVADKITLVEGSITDAALVDRLVAASDLVVHFAAESHNDNSLNDPSPFVQTNVVGTFTLLEAVRKHGVRFHHISTDEVYGDLELDDPAKFTPETPYNPSSPYSSTKAGSDLLVRAWVRSFGVQATISNCSNNYGPYQHIEKFIPRQVTNLIDGIRPRLYGAGQNVRDWIHVEDHNSAVWAIIDRGQIGETYLIGADGEKNNLEVVQTLLEIFGRPADDFDHVNDRPGHDLRYAIDASRLRNELGWTPQYTDFRSGLQATVEWYQANESWWRPAKAAVEAKYAAQGQ</sequence>
<dbReference type="OrthoDB" id="9801785at2"/>
<evidence type="ECO:0000256" key="7">
    <source>
        <dbReference type="ARBA" id="ARBA00023239"/>
    </source>
</evidence>
<evidence type="ECO:0000256" key="4">
    <source>
        <dbReference type="ARBA" id="ARBA00011990"/>
    </source>
</evidence>
<dbReference type="EMBL" id="CP001821">
    <property type="protein sequence ID" value="ACZ31578.1"/>
    <property type="molecule type" value="Genomic_DNA"/>
</dbReference>
<protein>
    <recommendedName>
        <fullName evidence="5 8">dTDP-glucose 4,6-dehydratase</fullName>
        <ecNumber evidence="4 8">4.2.1.46</ecNumber>
    </recommendedName>
</protein>
<reference evidence="10 11" key="2">
    <citation type="journal article" date="2010" name="Stand. Genomic Sci.">
        <title>Complete genome sequence of Xylanimonas cellulosilytica type strain (XIL07).</title>
        <authorList>
            <person name="Foster B."/>
            <person name="Pukall R."/>
            <person name="Abt B."/>
            <person name="Nolan M."/>
            <person name="Glavina Del Rio T."/>
            <person name="Chen F."/>
            <person name="Lucas S."/>
            <person name="Tice H."/>
            <person name="Pitluck S."/>
            <person name="Cheng J.-F."/>
            <person name="Chertkov O."/>
            <person name="Brettin T."/>
            <person name="Han C."/>
            <person name="Detter J.C."/>
            <person name="Bruce D."/>
            <person name="Goodwin L."/>
            <person name="Ivanova N."/>
            <person name="Mavromatis K."/>
            <person name="Pati A."/>
            <person name="Mikhailova N."/>
            <person name="Chen A."/>
            <person name="Palaniappan K."/>
            <person name="Land M."/>
            <person name="Hauser L."/>
            <person name="Chang Y.-J."/>
            <person name="Jeffries C.D."/>
            <person name="Chain P."/>
            <person name="Rohde M."/>
            <person name="Goeker M."/>
            <person name="Bristow J."/>
            <person name="Eisen J.A."/>
            <person name="Markowitz V."/>
            <person name="Hugenholtz P."/>
            <person name="Kyrpides N.C."/>
            <person name="Klenk H.-P."/>
            <person name="Lapidus A."/>
        </authorList>
    </citation>
    <scope>NUCLEOTIDE SEQUENCE [LARGE SCALE GENOMIC DNA]</scope>
    <source>
        <strain evidence="11">DSM 15894 / CECT 5975 / LMG 20990 / XIL07</strain>
    </source>
</reference>
<dbReference type="Gene3D" id="3.90.25.10">
    <property type="entry name" value="UDP-galactose 4-epimerase, domain 1"/>
    <property type="match status" value="1"/>
</dbReference>
<evidence type="ECO:0000256" key="8">
    <source>
        <dbReference type="RuleBase" id="RU004473"/>
    </source>
</evidence>
<gene>
    <name evidence="10" type="ordered locus">Xcel_2563</name>
</gene>
<dbReference type="InterPro" id="IPR016040">
    <property type="entry name" value="NAD(P)-bd_dom"/>
</dbReference>
<evidence type="ECO:0000313" key="10">
    <source>
        <dbReference type="EMBL" id="ACZ31578.1"/>
    </source>
</evidence>
<dbReference type="eggNOG" id="COG1088">
    <property type="taxonomic scope" value="Bacteria"/>
</dbReference>
<comment type="catalytic activity">
    <reaction evidence="1 8">
        <text>dTDP-alpha-D-glucose = dTDP-4-dehydro-6-deoxy-alpha-D-glucose + H2O</text>
        <dbReference type="Rhea" id="RHEA:17221"/>
        <dbReference type="ChEBI" id="CHEBI:15377"/>
        <dbReference type="ChEBI" id="CHEBI:57477"/>
        <dbReference type="ChEBI" id="CHEBI:57649"/>
        <dbReference type="EC" id="4.2.1.46"/>
    </reaction>
</comment>
<evidence type="ECO:0000256" key="6">
    <source>
        <dbReference type="ARBA" id="ARBA00023027"/>
    </source>
</evidence>
<dbReference type="SUPFAM" id="SSF51735">
    <property type="entry name" value="NAD(P)-binding Rossmann-fold domains"/>
    <property type="match status" value="1"/>
</dbReference>
<reference evidence="11" key="1">
    <citation type="submission" date="2009-11" db="EMBL/GenBank/DDBJ databases">
        <title>The complete chromosome of Xylanimonas cellulosilytica DSM 15894.</title>
        <authorList>
            <consortium name="US DOE Joint Genome Institute (JGI-PGF)"/>
            <person name="Lucas S."/>
            <person name="Copeland A."/>
            <person name="Lapidus A."/>
            <person name="Glavina del Rio T."/>
            <person name="Dalin E."/>
            <person name="Tice H."/>
            <person name="Bruce D."/>
            <person name="Goodwin L."/>
            <person name="Pitluck S."/>
            <person name="Kyrpides N."/>
            <person name="Mavromatis K."/>
            <person name="Ivanova N."/>
            <person name="Mikhailova N."/>
            <person name="Foster B."/>
            <person name="Clum A."/>
            <person name="Brettin T."/>
            <person name="Detter J.C."/>
            <person name="Han C."/>
            <person name="Larimer F."/>
            <person name="Land M."/>
            <person name="Hauser L."/>
            <person name="Markowitz V."/>
            <person name="Cheng J.F."/>
            <person name="Hugenholtz P."/>
            <person name="Woyke T."/>
            <person name="Wu D."/>
            <person name="Gehrich-Schroeter G."/>
            <person name="Schneider S."/>
            <person name="Pukall S.R."/>
            <person name="Klenk H.P."/>
            <person name="Eisen J.A."/>
        </authorList>
    </citation>
    <scope>NUCLEOTIDE SEQUENCE [LARGE SCALE GENOMIC DNA]</scope>
    <source>
        <strain evidence="11">DSM 15894 / CECT 5975 / LMG 20990 / XIL07</strain>
    </source>
</reference>
<dbReference type="PANTHER" id="PTHR43000">
    <property type="entry name" value="DTDP-D-GLUCOSE 4,6-DEHYDRATASE-RELATED"/>
    <property type="match status" value="1"/>
</dbReference>
<keyword evidence="6" id="KW-0520">NAD</keyword>
<dbReference type="NCBIfam" id="TIGR01181">
    <property type="entry name" value="dTDP_gluc_dehyt"/>
    <property type="match status" value="1"/>
</dbReference>
<evidence type="ECO:0000256" key="2">
    <source>
        <dbReference type="ARBA" id="ARBA00001911"/>
    </source>
</evidence>
<proteinExistence type="inferred from homology"/>